<dbReference type="InterPro" id="IPR050821">
    <property type="entry name" value="Cytosolic_carboxypeptidase"/>
</dbReference>
<dbReference type="PANTHER" id="PTHR12756:SF9">
    <property type="entry name" value="CYTOSOLIC CARBOXYPEPTIDASE 6"/>
    <property type="match status" value="1"/>
</dbReference>
<dbReference type="Ensembl" id="ENSSTUT00000100052.1">
    <property type="protein sequence ID" value="ENSSTUP00000093587.1"/>
    <property type="gene ID" value="ENSSTUG00000041354.1"/>
</dbReference>
<comment type="cofactor">
    <cofactor evidence="1">
        <name>Zn(2+)</name>
        <dbReference type="ChEBI" id="CHEBI:29105"/>
    </cofactor>
</comment>
<feature type="domain" description="Cytosolic carboxypeptidase N-terminal" evidence="3">
    <location>
        <begin position="51"/>
        <end position="127"/>
    </location>
</feature>
<keyword evidence="5" id="KW-1185">Reference proteome</keyword>
<gene>
    <name evidence="4" type="primary">BEND5</name>
    <name evidence="4" type="synonym">agbl4</name>
</gene>
<proteinExistence type="predicted"/>
<evidence type="ECO:0000256" key="1">
    <source>
        <dbReference type="ARBA" id="ARBA00001947"/>
    </source>
</evidence>
<organism evidence="4 5">
    <name type="scientific">Salmo trutta</name>
    <name type="common">Brown trout</name>
    <dbReference type="NCBI Taxonomy" id="8032"/>
    <lineage>
        <taxon>Eukaryota</taxon>
        <taxon>Metazoa</taxon>
        <taxon>Chordata</taxon>
        <taxon>Craniata</taxon>
        <taxon>Vertebrata</taxon>
        <taxon>Euteleostomi</taxon>
        <taxon>Actinopterygii</taxon>
        <taxon>Neopterygii</taxon>
        <taxon>Teleostei</taxon>
        <taxon>Protacanthopterygii</taxon>
        <taxon>Salmoniformes</taxon>
        <taxon>Salmonidae</taxon>
        <taxon>Salmoninae</taxon>
        <taxon>Salmo</taxon>
    </lineage>
</organism>
<dbReference type="InterPro" id="IPR040626">
    <property type="entry name" value="Pepdidase_M14_N"/>
</dbReference>
<evidence type="ECO:0000259" key="3">
    <source>
        <dbReference type="Pfam" id="PF18027"/>
    </source>
</evidence>
<sequence length="160" mass="17956">MTWHGISYLGCTVIKCSEAGGEDALVGNVNKLMVTPPGYIGVPRKGHLVFDACFESGNLGRVDYISEFEFDLFIRPDTCNPRFRVWFNFTVENVRETQRVIFNIVNFSKTKSLYRDGMSPVVKSTSRPKCVQESVANSNSSMLLLHVSAQSRPGNHFPPF</sequence>
<dbReference type="Gene3D" id="2.60.40.3120">
    <property type="match status" value="1"/>
</dbReference>
<name>A0A674DC48_SALTR</name>
<reference evidence="4" key="2">
    <citation type="submission" date="2025-09" db="UniProtKB">
        <authorList>
            <consortium name="Ensembl"/>
        </authorList>
    </citation>
    <scope>IDENTIFICATION</scope>
</reference>
<reference evidence="4" key="1">
    <citation type="submission" date="2025-08" db="UniProtKB">
        <authorList>
            <consortium name="Ensembl"/>
        </authorList>
    </citation>
    <scope>IDENTIFICATION</scope>
</reference>
<keyword evidence="2" id="KW-0645">Protease</keyword>
<keyword evidence="2" id="KW-0121">Carboxypeptidase</keyword>
<dbReference type="Pfam" id="PF18027">
    <property type="entry name" value="Pepdidase_M14_N"/>
    <property type="match status" value="1"/>
</dbReference>
<dbReference type="GeneTree" id="ENSGT00390000001724"/>
<evidence type="ECO:0000313" key="4">
    <source>
        <dbReference type="Ensembl" id="ENSSTUP00000093587.1"/>
    </source>
</evidence>
<dbReference type="Proteomes" id="UP000472277">
    <property type="component" value="Chromosome 22"/>
</dbReference>
<evidence type="ECO:0000313" key="5">
    <source>
        <dbReference type="Proteomes" id="UP000472277"/>
    </source>
</evidence>
<dbReference type="AlphaFoldDB" id="A0A674DC48"/>
<dbReference type="PANTHER" id="PTHR12756">
    <property type="entry name" value="CYTOSOLIC CARBOXYPEPTIDASE"/>
    <property type="match status" value="1"/>
</dbReference>
<dbReference type="GO" id="GO:0004180">
    <property type="term" value="F:carboxypeptidase activity"/>
    <property type="evidence" value="ECO:0007669"/>
    <property type="project" value="UniProtKB-KW"/>
</dbReference>
<accession>A0A674DC48</accession>
<protein>
    <submittedName>
        <fullName evidence="4">BEN domain containing 5</fullName>
    </submittedName>
</protein>
<evidence type="ECO:0000256" key="2">
    <source>
        <dbReference type="ARBA" id="ARBA00022645"/>
    </source>
</evidence>
<keyword evidence="2" id="KW-0378">Hydrolase</keyword>